<dbReference type="EMBL" id="CP137309">
    <property type="protein sequence ID" value="WQF84051.1"/>
    <property type="molecule type" value="Genomic_DNA"/>
</dbReference>
<evidence type="ECO:0000313" key="3">
    <source>
        <dbReference type="Proteomes" id="UP001322277"/>
    </source>
</evidence>
<dbReference type="KEGG" id="cdet:87945568"/>
<feature type="signal peptide" evidence="1">
    <location>
        <begin position="1"/>
        <end position="21"/>
    </location>
</feature>
<keyword evidence="1" id="KW-0732">Signal</keyword>
<dbReference type="AlphaFoldDB" id="A0AAX4IKP5"/>
<dbReference type="Proteomes" id="UP001322277">
    <property type="component" value="Chromosome 5"/>
</dbReference>
<accession>A0AAX4IKP5</accession>
<proteinExistence type="predicted"/>
<dbReference type="GeneID" id="87945568"/>
<name>A0AAX4IKP5_9PEZI</name>
<dbReference type="RefSeq" id="XP_062781275.1">
    <property type="nucleotide sequence ID" value="XM_062925224.1"/>
</dbReference>
<evidence type="ECO:0000313" key="2">
    <source>
        <dbReference type="EMBL" id="WQF84051.1"/>
    </source>
</evidence>
<sequence>MKSLSASLFVISALLLGPVLCRGNDAYNVRLGDGPAILDVFTDGHKNGKEPVVRAKIDTFGRKITVSQAWTGRDNTEKRLHLNEILEALWEIGGMELNQLRSIEFSMVVNKPTLAAINNIRKRRGLTKNKTFRVEESATGPRAADWTALFKSPLGKVARRMANEGGNLVDAFEVKGEVLSPVVEIEYLTVRFS</sequence>
<gene>
    <name evidence="2" type="ORF">CDEST_09065</name>
</gene>
<keyword evidence="3" id="KW-1185">Reference proteome</keyword>
<reference evidence="3" key="1">
    <citation type="journal article" date="2023" name="bioRxiv">
        <title>Complete genome of the Medicago anthracnose fungus, Colletotrichum destructivum, reveals a mini-chromosome-like region within a core chromosome.</title>
        <authorList>
            <person name="Lapalu N."/>
            <person name="Simon A."/>
            <person name="Lu A."/>
            <person name="Plaumann P.-L."/>
            <person name="Amselem J."/>
            <person name="Pigne S."/>
            <person name="Auger A."/>
            <person name="Koch C."/>
            <person name="Dallery J.-F."/>
            <person name="O'Connell R.J."/>
        </authorList>
    </citation>
    <scope>NUCLEOTIDE SEQUENCE [LARGE SCALE GENOMIC DNA]</scope>
    <source>
        <strain evidence="3">CBS 520.97</strain>
    </source>
</reference>
<evidence type="ECO:0000256" key="1">
    <source>
        <dbReference type="SAM" id="SignalP"/>
    </source>
</evidence>
<organism evidence="2 3">
    <name type="scientific">Colletotrichum destructivum</name>
    <dbReference type="NCBI Taxonomy" id="34406"/>
    <lineage>
        <taxon>Eukaryota</taxon>
        <taxon>Fungi</taxon>
        <taxon>Dikarya</taxon>
        <taxon>Ascomycota</taxon>
        <taxon>Pezizomycotina</taxon>
        <taxon>Sordariomycetes</taxon>
        <taxon>Hypocreomycetidae</taxon>
        <taxon>Glomerellales</taxon>
        <taxon>Glomerellaceae</taxon>
        <taxon>Colletotrichum</taxon>
        <taxon>Colletotrichum destructivum species complex</taxon>
    </lineage>
</organism>
<feature type="chain" id="PRO_5043343386" evidence="1">
    <location>
        <begin position="22"/>
        <end position="193"/>
    </location>
</feature>
<protein>
    <submittedName>
        <fullName evidence="2">Uncharacterized protein</fullName>
    </submittedName>
</protein>